<keyword evidence="2 3" id="KW-0040">ANK repeat</keyword>
<dbReference type="EnsemblMetazoa" id="Aqu2.1.15980_001">
    <property type="protein sequence ID" value="Aqu2.1.15980_001"/>
    <property type="gene ID" value="Aqu2.1.15980"/>
</dbReference>
<dbReference type="SMART" id="SM00248">
    <property type="entry name" value="ANK"/>
    <property type="match status" value="12"/>
</dbReference>
<keyword evidence="1" id="KW-0677">Repeat</keyword>
<feature type="compositionally biased region" description="Basic residues" evidence="4">
    <location>
        <begin position="1"/>
        <end position="13"/>
    </location>
</feature>
<dbReference type="InterPro" id="IPR002110">
    <property type="entry name" value="Ankyrin_rpt"/>
</dbReference>
<name>A0A1X7TMB1_AMPQE</name>
<dbReference type="OrthoDB" id="6370843at2759"/>
<dbReference type="InterPro" id="IPR012677">
    <property type="entry name" value="Nucleotide-bd_a/b_plait_sf"/>
</dbReference>
<dbReference type="Gene3D" id="3.30.70.330">
    <property type="match status" value="1"/>
</dbReference>
<feature type="compositionally biased region" description="Polar residues" evidence="4">
    <location>
        <begin position="1402"/>
        <end position="1418"/>
    </location>
</feature>
<reference evidence="6" key="1">
    <citation type="submission" date="2017-05" db="UniProtKB">
        <authorList>
            <consortium name="EnsemblMetazoa"/>
        </authorList>
    </citation>
    <scope>IDENTIFICATION</scope>
</reference>
<feature type="repeat" description="ANK" evidence="3">
    <location>
        <begin position="1236"/>
        <end position="1268"/>
    </location>
</feature>
<dbReference type="Pfam" id="PF00023">
    <property type="entry name" value="Ank"/>
    <property type="match status" value="3"/>
</dbReference>
<evidence type="ECO:0000256" key="3">
    <source>
        <dbReference type="PROSITE-ProRule" id="PRU00023"/>
    </source>
</evidence>
<dbReference type="InterPro" id="IPR000488">
    <property type="entry name" value="Death_dom"/>
</dbReference>
<dbReference type="eggNOG" id="KOG0504">
    <property type="taxonomic scope" value="Eukaryota"/>
</dbReference>
<accession>A0A1X7TMB1</accession>
<feature type="repeat" description="ANK" evidence="3">
    <location>
        <begin position="1203"/>
        <end position="1235"/>
    </location>
</feature>
<feature type="region of interest" description="Disordered" evidence="4">
    <location>
        <begin position="1"/>
        <end position="104"/>
    </location>
</feature>
<dbReference type="PANTHER" id="PTHR24166">
    <property type="entry name" value="ROLLING PEBBLES, ISOFORM B"/>
    <property type="match status" value="1"/>
</dbReference>
<feature type="repeat" description="ANK" evidence="3">
    <location>
        <begin position="996"/>
        <end position="1028"/>
    </location>
</feature>
<feature type="repeat" description="ANK" evidence="3">
    <location>
        <begin position="1029"/>
        <end position="1061"/>
    </location>
</feature>
<dbReference type="InterPro" id="IPR050889">
    <property type="entry name" value="Dendritic_Spine_Reg/Scaffold"/>
</dbReference>
<feature type="repeat" description="ANK" evidence="3">
    <location>
        <begin position="1137"/>
        <end position="1169"/>
    </location>
</feature>
<dbReference type="PROSITE" id="PS50297">
    <property type="entry name" value="ANK_REP_REGION"/>
    <property type="match status" value="8"/>
</dbReference>
<evidence type="ECO:0000256" key="4">
    <source>
        <dbReference type="SAM" id="MobiDB-lite"/>
    </source>
</evidence>
<dbReference type="GO" id="GO:0007165">
    <property type="term" value="P:signal transduction"/>
    <property type="evidence" value="ECO:0007669"/>
    <property type="project" value="InterPro"/>
</dbReference>
<evidence type="ECO:0000256" key="2">
    <source>
        <dbReference type="ARBA" id="ARBA00023043"/>
    </source>
</evidence>
<dbReference type="Gene3D" id="1.25.40.20">
    <property type="entry name" value="Ankyrin repeat-containing domain"/>
    <property type="match status" value="5"/>
</dbReference>
<dbReference type="InParanoid" id="A0A1X7TMB1"/>
<dbReference type="InterPro" id="IPR035979">
    <property type="entry name" value="RBD_domain_sf"/>
</dbReference>
<dbReference type="GO" id="GO:0003676">
    <property type="term" value="F:nucleic acid binding"/>
    <property type="evidence" value="ECO:0007669"/>
    <property type="project" value="InterPro"/>
</dbReference>
<proteinExistence type="predicted"/>
<dbReference type="PANTHER" id="PTHR24166:SF48">
    <property type="entry name" value="PROTEIN VAPYRIN"/>
    <property type="match status" value="1"/>
</dbReference>
<feature type="repeat" description="ANK" evidence="3">
    <location>
        <begin position="1062"/>
        <end position="1094"/>
    </location>
</feature>
<dbReference type="SUPFAM" id="SSF54928">
    <property type="entry name" value="RNA-binding domain, RBD"/>
    <property type="match status" value="1"/>
</dbReference>
<evidence type="ECO:0000256" key="1">
    <source>
        <dbReference type="ARBA" id="ARBA00022737"/>
    </source>
</evidence>
<evidence type="ECO:0000259" key="5">
    <source>
        <dbReference type="PROSITE" id="PS50017"/>
    </source>
</evidence>
<feature type="repeat" description="ANK" evidence="3">
    <location>
        <begin position="1269"/>
        <end position="1301"/>
    </location>
</feature>
<evidence type="ECO:0000313" key="6">
    <source>
        <dbReference type="EnsemblMetazoa" id="Aqu2.1.15980_001"/>
    </source>
</evidence>
<dbReference type="SUPFAM" id="SSF48403">
    <property type="entry name" value="Ankyrin repeat"/>
    <property type="match status" value="2"/>
</dbReference>
<protein>
    <recommendedName>
        <fullName evidence="5">Death domain-containing protein</fullName>
    </recommendedName>
</protein>
<dbReference type="Pfam" id="PF12796">
    <property type="entry name" value="Ank_2"/>
    <property type="match status" value="3"/>
</dbReference>
<dbReference type="InterPro" id="IPR036770">
    <property type="entry name" value="Ankyrin_rpt-contain_sf"/>
</dbReference>
<feature type="compositionally biased region" description="Acidic residues" evidence="4">
    <location>
        <begin position="78"/>
        <end position="89"/>
    </location>
</feature>
<organism evidence="6">
    <name type="scientific">Amphimedon queenslandica</name>
    <name type="common">Sponge</name>
    <dbReference type="NCBI Taxonomy" id="400682"/>
    <lineage>
        <taxon>Eukaryota</taxon>
        <taxon>Metazoa</taxon>
        <taxon>Porifera</taxon>
        <taxon>Demospongiae</taxon>
        <taxon>Heteroscleromorpha</taxon>
        <taxon>Haplosclerida</taxon>
        <taxon>Niphatidae</taxon>
        <taxon>Amphimedon</taxon>
    </lineage>
</organism>
<feature type="region of interest" description="Disordered" evidence="4">
    <location>
        <begin position="1394"/>
        <end position="1419"/>
    </location>
</feature>
<feature type="repeat" description="ANK" evidence="3">
    <location>
        <begin position="1104"/>
        <end position="1136"/>
    </location>
</feature>
<sequence length="1442" mass="160729">MEIVKIGKKAPPAKKKDDSSCGSDETDSVDTTPPELHVVAKPTNHAKDSDSSDASSDDESEETKEPAKARIKRKKEESESDSDDGSGDESETHNVPQAKKMKKEHSAIVGNLSLGCDENSLYSFNDDSGFESSAFGTITRHGQSKGFGHAEFSNKLVPLNVIKTLSKTGLWGRNLILDLASCFNSSSTTPRGGFGGIGGHGMSEAIKPELLSNLRAINEKIRSLDERIEVVNHKINGCQDQRKNWKSLYTETNMPDTASLALRIVWELDNQIGALLKSHESLMMKLELEKSALQSLQKGFVFRVSSDNNKKKMTFCLIDIYNPVYREVYLDASISDFPFRIPLDALPDILKPCSQIEHKKDRNVGGKYVGFNGKYIYAFDTPLCASSATLDHFIDVVNCHDDLTVALTTVDIPTPFIPVKQVFPGSVIETAAEVIDQALENIDTINCIESIHATVKQAFDDVWSKPLKSVTINNNQQLVNWLKPLLCNDSFILSEKRIVSQHFTYYQNSKTGRCILMKNSPNGVVIQSVQEMDEDEEQQVESSEDRTLSQLLAGMMATAGEVAGRCIQYGTYFKEVTVYGVFCSFESNEASLSMLLLLSGDIELNPGPMIDDRPDISFLTQWLEPLIDWQSFGYCLPGITQHDVSVIEAESSSLNDRKRKLYSKWLSVSPEATWNDVISALKIRREITLAHNIKKMIEGHPSVPIASNGATVSNTQQEIKFSTKKDEAEVSYSLTELNKTFTSLMTKVRRAFDKKVASDPELLIDLTRWIETYMNWTDKLTNASLNETFNTIHPYYDFIDCCLIVDLSEEFLNGVTFGDGEKLNIVSELQNHKRNADTFRSSSTVAHLHKSLMEIYQEHVQDITKMPHIIIHLQNPWYANNLNSLVLLIKHLLPVGLVESLLKRITILKGSVVIKYTVLDSTADSLIEYTGGKLQFMRLIGIFSLYINDHRVLQEDENMNFTFELALLEAVTAGNNEAVEFLLELETVNIDHTNEKGKTALILACERAHEDVVHSLLSAGANANIQDNKGWTAPMLAGERGHENIVHSLLCAGANVNIQDNKGRTALIFACEKGHEDFVHSLLCAGANVNIQDNKGWTALMIANESNAVMIASYYGNYEVVELLISKGVDYKYQRKDGMNAFMFACQNGHTRIIELLMKKQVDPNVQDKDGWNAFMLACQNGLTQVVELLLKEQVDPNVQRKNGWNALMSACKNGHTQIVELLLKEQVDPNVQNIDEVNAFMLACENGHTQIVELLLKEQVDPNIQKKNGWNALMLACKNGHTQIVKLLLKEQVDPNVQQNSGGNAIMMACQNGHTQIVELLLKEQVDPNVQSKNGVTALMKASSKGHYKVVKLLLEWEADPTIKSNKGNTALKFAKTIEISILLNSYIREHNREQQDDTSSEYSHTTGYNTAPSDTCSVRSVPSSLSLDSFSDISSDECDV</sequence>
<feature type="repeat" description="ANK" evidence="3">
    <location>
        <begin position="1170"/>
        <end position="1202"/>
    </location>
</feature>
<dbReference type="PROSITE" id="PS50017">
    <property type="entry name" value="DEATH_DOMAIN"/>
    <property type="match status" value="1"/>
</dbReference>
<dbReference type="PROSITE" id="PS50088">
    <property type="entry name" value="ANK_REPEAT"/>
    <property type="match status" value="11"/>
</dbReference>
<feature type="repeat" description="ANK" evidence="3">
    <location>
        <begin position="1335"/>
        <end position="1367"/>
    </location>
</feature>
<feature type="domain" description="Death" evidence="5">
    <location>
        <begin position="638"/>
        <end position="697"/>
    </location>
</feature>
<feature type="repeat" description="ANK" evidence="3">
    <location>
        <begin position="1302"/>
        <end position="1334"/>
    </location>
</feature>